<dbReference type="InterPro" id="IPR004358">
    <property type="entry name" value="Sig_transdc_His_kin-like_C"/>
</dbReference>
<evidence type="ECO:0000256" key="3">
    <source>
        <dbReference type="ARBA" id="ARBA00022553"/>
    </source>
</evidence>
<keyword evidence="5 14" id="KW-0418">Kinase</keyword>
<keyword evidence="9" id="KW-1133">Transmembrane helix</keyword>
<comment type="caution">
    <text evidence="14">The sequence shown here is derived from an EMBL/GenBank/DDBJ whole genome shotgun (WGS) entry which is preliminary data.</text>
</comment>
<dbReference type="Gene3D" id="2.60.40.10">
    <property type="entry name" value="Immunoglobulins"/>
    <property type="match status" value="1"/>
</dbReference>
<dbReference type="Pfam" id="PF12833">
    <property type="entry name" value="HTH_18"/>
    <property type="match status" value="1"/>
</dbReference>
<dbReference type="Pfam" id="PF00512">
    <property type="entry name" value="HisKA"/>
    <property type="match status" value="1"/>
</dbReference>
<dbReference type="InterPro" id="IPR013783">
    <property type="entry name" value="Ig-like_fold"/>
</dbReference>
<evidence type="ECO:0000256" key="8">
    <source>
        <dbReference type="PROSITE-ProRule" id="PRU00169"/>
    </source>
</evidence>
<evidence type="ECO:0000256" key="5">
    <source>
        <dbReference type="ARBA" id="ARBA00022777"/>
    </source>
</evidence>
<dbReference type="InterPro" id="IPR018060">
    <property type="entry name" value="HTH_AraC"/>
</dbReference>
<evidence type="ECO:0000256" key="2">
    <source>
        <dbReference type="ARBA" id="ARBA00012438"/>
    </source>
</evidence>
<dbReference type="GO" id="GO:0043565">
    <property type="term" value="F:sequence-specific DNA binding"/>
    <property type="evidence" value="ECO:0007669"/>
    <property type="project" value="InterPro"/>
</dbReference>
<sequence>MYLKHRAVVILLLTICIQSGLMAQQQMSKLSITDGLSNNSVRCIFQDKKGFMWFGTFDGLNRYDGYQVKVYRNKFRDTASLQHNYIYAISEDNKQQIWVGTGQGLMALDPVTDDFHWAYYRDYHSGKLYKLTFNIDVIKADSEGNLFIGTNSAGVFLKPHDSDICIQLPVKYGMNTLMYVDCPTIDIDKHNKVWLFLTEIGLCYYDSSAKQIVLASNNVKVAGRIKTDNEGTVWIGSNSGLFKYAVQQKKIVGVYRAGQGQLSGNNISCLLPSRNHNLYIGIEGGGVSILNRASGKFSYIKQGQKTGLLQSNAVMDVYQDKESRIWIATVRAGVYIVDQQKNYFQTYRHETGNDRSLVNDYVSSFCEYDKQRLWVGSEDGGVSVMDRATGKFQNFVHSNHSPASLSSNMVTYIVKDYLNKMWVATFAGGVNRFNAQSGGFEHFECENPETGELSKNVWLLHEDSRKNLWAGTFSNGKLYRFNRKVNKFIVFDQQVNDPYSFMEDRAGQLWCGNAEYLIKLDTVTHHHVFYRIDKPVRAIYEDKSGNFWLGTEGGGLCLFNRATGKIVSRYTDSEGLSGNSVLNILEDNSGKLWLSTFTGITSFGYQDFKTSSYFESDGLQSNQFSANAALKLKSGELAFGGINGFNLFHPDSITTRNYMPPVVFTNISVNNKNITNINTITSSNGTREVQGLKVPYDEAILSFAFAGLEYSSPEHIKYAYYLEGLDKDWIQAGNQRVITYNNIREGNYTLHIRSTNALGKWNAQQTTLKLIITPPWFRTWWAWLFYTGVLVSLILAFIRYRTSKARLQYQIKLERMNSEKEAELSLRKTSFFTQVSHEFRTPLMLIINPLQEILARPAQQKDVELGIIYRNARRLVSLIDQLLLFNKTEHDGADLQLSLIDFSALCRLTYESFAYQARSKGITYQILMGDEPISLYGDKAKIEVILYNLLSNALRYTDNGGHIVFKVSESDGFIIVAISDTGYGISPETGEHLFDKFYRSGNPRSSQKAGFGIGLYLVHQFVKLHKADISYESELGQGSTFFINFKKGKAHFPGLQINEDIDCGNVFLDELSGEQELTNHALRADPITDTESASGLDQNTAPSVFSSRTMLVIDDHPDMRIYLKQIFKGQFSMLEAADGFEGILMAREHVPDIIISDITMEGKSGLELCEEIKANPSLAHIPLILITANSSQEIKLKGIKHGADDYFSKPLDKELLTARIDALLDSRNSLQNYFYRKVTLKEQSVKISEEEKLFIDRCILVIENRLDDDDFGVDELAAEINMSRSSLFKKIKLVSNQTPNSFIRFVRLRRAAELFINTSLNVNEASVIVGFKDIKYFREQFAQLFGLNPSEYIKKYRDPFSKKFSLNPAIKKNN</sequence>
<dbReference type="RefSeq" id="WP_133228822.1">
    <property type="nucleotide sequence ID" value="NZ_SOZE01000006.1"/>
</dbReference>
<keyword evidence="9" id="KW-0812">Transmembrane</keyword>
<dbReference type="Pfam" id="PF07495">
    <property type="entry name" value="Y_Y_Y"/>
    <property type="match status" value="1"/>
</dbReference>
<evidence type="ECO:0000256" key="9">
    <source>
        <dbReference type="SAM" id="Phobius"/>
    </source>
</evidence>
<dbReference type="CDD" id="cd00082">
    <property type="entry name" value="HisKA"/>
    <property type="match status" value="1"/>
</dbReference>
<feature type="transmembrane region" description="Helical" evidence="9">
    <location>
        <begin position="780"/>
        <end position="798"/>
    </location>
</feature>
<dbReference type="CDD" id="cd00146">
    <property type="entry name" value="PKD"/>
    <property type="match status" value="1"/>
</dbReference>
<dbReference type="SUPFAM" id="SSF46689">
    <property type="entry name" value="Homeodomain-like"/>
    <property type="match status" value="1"/>
</dbReference>
<dbReference type="InterPro" id="IPR005467">
    <property type="entry name" value="His_kinase_dom"/>
</dbReference>
<comment type="catalytic activity">
    <reaction evidence="1">
        <text>ATP + protein L-histidine = ADP + protein N-phospho-L-histidine.</text>
        <dbReference type="EC" id="2.7.13.3"/>
    </reaction>
</comment>
<dbReference type="SUPFAM" id="SSF63829">
    <property type="entry name" value="Calcium-dependent phosphotriesterase"/>
    <property type="match status" value="3"/>
</dbReference>
<protein>
    <recommendedName>
        <fullName evidence="2">histidine kinase</fullName>
        <ecNumber evidence="2">2.7.13.3</ecNumber>
    </recommendedName>
</protein>
<dbReference type="PROSITE" id="PS01124">
    <property type="entry name" value="HTH_ARAC_FAMILY_2"/>
    <property type="match status" value="1"/>
</dbReference>
<feature type="domain" description="HTH araC/xylS-type" evidence="11">
    <location>
        <begin position="1256"/>
        <end position="1355"/>
    </location>
</feature>
<name>A0A4Y8SJC6_9SPHI</name>
<dbReference type="FunFam" id="3.30.565.10:FF:000006">
    <property type="entry name" value="Sensor histidine kinase WalK"/>
    <property type="match status" value="1"/>
</dbReference>
<dbReference type="SUPFAM" id="SSF52172">
    <property type="entry name" value="CheY-like"/>
    <property type="match status" value="1"/>
</dbReference>
<dbReference type="InterPro" id="IPR003594">
    <property type="entry name" value="HATPase_dom"/>
</dbReference>
<dbReference type="InterPro" id="IPR015943">
    <property type="entry name" value="WD40/YVTN_repeat-like_dom_sf"/>
</dbReference>
<dbReference type="InterPro" id="IPR009057">
    <property type="entry name" value="Homeodomain-like_sf"/>
</dbReference>
<dbReference type="SUPFAM" id="SSF55874">
    <property type="entry name" value="ATPase domain of HSP90 chaperone/DNA topoisomerase II/histidine kinase"/>
    <property type="match status" value="1"/>
</dbReference>
<keyword evidence="6" id="KW-0805">Transcription regulation</keyword>
<dbReference type="InterPro" id="IPR011006">
    <property type="entry name" value="CheY-like_superfamily"/>
</dbReference>
<dbReference type="SMART" id="SM00388">
    <property type="entry name" value="HisKA"/>
    <property type="match status" value="1"/>
</dbReference>
<dbReference type="Gene3D" id="3.40.50.2300">
    <property type="match status" value="1"/>
</dbReference>
<dbReference type="Gene3D" id="1.10.10.60">
    <property type="entry name" value="Homeodomain-like"/>
    <property type="match status" value="1"/>
</dbReference>
<evidence type="ECO:0000259" key="12">
    <source>
        <dbReference type="PROSITE" id="PS50109"/>
    </source>
</evidence>
<organism evidence="14 15">
    <name type="scientific">Mucilaginibacter psychrotolerans</name>
    <dbReference type="NCBI Taxonomy" id="1524096"/>
    <lineage>
        <taxon>Bacteria</taxon>
        <taxon>Pseudomonadati</taxon>
        <taxon>Bacteroidota</taxon>
        <taxon>Sphingobacteriia</taxon>
        <taxon>Sphingobacteriales</taxon>
        <taxon>Sphingobacteriaceae</taxon>
        <taxon>Mucilaginibacter</taxon>
    </lineage>
</organism>
<dbReference type="SMART" id="SM00448">
    <property type="entry name" value="REC"/>
    <property type="match status" value="1"/>
</dbReference>
<dbReference type="PRINTS" id="PR00344">
    <property type="entry name" value="BCTRLSENSOR"/>
</dbReference>
<evidence type="ECO:0000256" key="6">
    <source>
        <dbReference type="ARBA" id="ARBA00023015"/>
    </source>
</evidence>
<dbReference type="Gene3D" id="1.10.287.130">
    <property type="match status" value="1"/>
</dbReference>
<dbReference type="InterPro" id="IPR001789">
    <property type="entry name" value="Sig_transdc_resp-reg_receiver"/>
</dbReference>
<dbReference type="InterPro" id="IPR011123">
    <property type="entry name" value="Y_Y_Y"/>
</dbReference>
<evidence type="ECO:0000259" key="13">
    <source>
        <dbReference type="PROSITE" id="PS50110"/>
    </source>
</evidence>
<keyword evidence="7" id="KW-0804">Transcription</keyword>
<dbReference type="PROSITE" id="PS50110">
    <property type="entry name" value="RESPONSE_REGULATORY"/>
    <property type="match status" value="1"/>
</dbReference>
<dbReference type="SUPFAM" id="SSF47384">
    <property type="entry name" value="Homodimeric domain of signal transducing histidine kinase"/>
    <property type="match status" value="1"/>
</dbReference>
<evidence type="ECO:0000313" key="14">
    <source>
        <dbReference type="EMBL" id="TFF38544.1"/>
    </source>
</evidence>
<dbReference type="PANTHER" id="PTHR43547:SF2">
    <property type="entry name" value="HYBRID SIGNAL TRANSDUCTION HISTIDINE KINASE C"/>
    <property type="match status" value="1"/>
</dbReference>
<feature type="chain" id="PRO_5021296714" description="histidine kinase" evidence="10">
    <location>
        <begin position="24"/>
        <end position="1374"/>
    </location>
</feature>
<dbReference type="InterPro" id="IPR011110">
    <property type="entry name" value="Reg_prop"/>
</dbReference>
<dbReference type="Pfam" id="PF00072">
    <property type="entry name" value="Response_reg"/>
    <property type="match status" value="1"/>
</dbReference>
<gene>
    <name evidence="14" type="ORF">E2R66_08755</name>
</gene>
<dbReference type="Pfam" id="PF07494">
    <property type="entry name" value="Reg_prop"/>
    <property type="match status" value="4"/>
</dbReference>
<evidence type="ECO:0000256" key="1">
    <source>
        <dbReference type="ARBA" id="ARBA00000085"/>
    </source>
</evidence>
<dbReference type="PANTHER" id="PTHR43547">
    <property type="entry name" value="TWO-COMPONENT HISTIDINE KINASE"/>
    <property type="match status" value="1"/>
</dbReference>
<dbReference type="EMBL" id="SOZE01000006">
    <property type="protein sequence ID" value="TFF38544.1"/>
    <property type="molecule type" value="Genomic_DNA"/>
</dbReference>
<dbReference type="InterPro" id="IPR036097">
    <property type="entry name" value="HisK_dim/P_sf"/>
</dbReference>
<dbReference type="Pfam" id="PF02518">
    <property type="entry name" value="HATPase_c"/>
    <property type="match status" value="1"/>
</dbReference>
<dbReference type="Gene3D" id="3.30.565.10">
    <property type="entry name" value="Histidine kinase-like ATPase, C-terminal domain"/>
    <property type="match status" value="1"/>
</dbReference>
<evidence type="ECO:0000259" key="11">
    <source>
        <dbReference type="PROSITE" id="PS01124"/>
    </source>
</evidence>
<evidence type="ECO:0000313" key="15">
    <source>
        <dbReference type="Proteomes" id="UP000297540"/>
    </source>
</evidence>
<dbReference type="PROSITE" id="PS50109">
    <property type="entry name" value="HIS_KIN"/>
    <property type="match status" value="1"/>
</dbReference>
<feature type="domain" description="Histidine kinase" evidence="12">
    <location>
        <begin position="834"/>
        <end position="1049"/>
    </location>
</feature>
<reference evidence="14 15" key="1">
    <citation type="journal article" date="2017" name="Int. J. Syst. Evol. Microbiol.">
        <title>Mucilaginibacterpsychrotolerans sp. nov., isolated from peatlands.</title>
        <authorList>
            <person name="Deng Y."/>
            <person name="Shen L."/>
            <person name="Xu B."/>
            <person name="Liu Y."/>
            <person name="Gu Z."/>
            <person name="Liu H."/>
            <person name="Zhou Y."/>
        </authorList>
    </citation>
    <scope>NUCLEOTIDE SEQUENCE [LARGE SCALE GENOMIC DNA]</scope>
    <source>
        <strain evidence="14 15">NH7-4</strain>
    </source>
</reference>
<feature type="modified residue" description="4-aspartylphosphate" evidence="8">
    <location>
        <position position="1157"/>
    </location>
</feature>
<dbReference type="InterPro" id="IPR003661">
    <property type="entry name" value="HisK_dim/P_dom"/>
</dbReference>
<dbReference type="Proteomes" id="UP000297540">
    <property type="component" value="Unassembled WGS sequence"/>
</dbReference>
<keyword evidence="3 8" id="KW-0597">Phosphoprotein</keyword>
<evidence type="ECO:0000256" key="4">
    <source>
        <dbReference type="ARBA" id="ARBA00022679"/>
    </source>
</evidence>
<evidence type="ECO:0000256" key="7">
    <source>
        <dbReference type="ARBA" id="ARBA00023163"/>
    </source>
</evidence>
<accession>A0A4Y8SJC6</accession>
<keyword evidence="9" id="KW-0472">Membrane</keyword>
<evidence type="ECO:0000256" key="10">
    <source>
        <dbReference type="SAM" id="SignalP"/>
    </source>
</evidence>
<dbReference type="InterPro" id="IPR036890">
    <property type="entry name" value="HATPase_C_sf"/>
</dbReference>
<dbReference type="FunFam" id="2.60.40.10:FF:000791">
    <property type="entry name" value="Two-component system sensor histidine kinase/response regulator"/>
    <property type="match status" value="1"/>
</dbReference>
<dbReference type="SMART" id="SM00387">
    <property type="entry name" value="HATPase_c"/>
    <property type="match status" value="1"/>
</dbReference>
<proteinExistence type="predicted"/>
<dbReference type="GO" id="GO:0000155">
    <property type="term" value="F:phosphorelay sensor kinase activity"/>
    <property type="evidence" value="ECO:0007669"/>
    <property type="project" value="InterPro"/>
</dbReference>
<dbReference type="OrthoDB" id="9809670at2"/>
<feature type="domain" description="Response regulatory" evidence="13">
    <location>
        <begin position="1109"/>
        <end position="1224"/>
    </location>
</feature>
<dbReference type="SMART" id="SM00342">
    <property type="entry name" value="HTH_ARAC"/>
    <property type="match status" value="1"/>
</dbReference>
<dbReference type="GO" id="GO:0003700">
    <property type="term" value="F:DNA-binding transcription factor activity"/>
    <property type="evidence" value="ECO:0007669"/>
    <property type="project" value="InterPro"/>
</dbReference>
<dbReference type="Gene3D" id="2.130.10.10">
    <property type="entry name" value="YVTN repeat-like/Quinoprotein amine dehydrogenase"/>
    <property type="match status" value="2"/>
</dbReference>
<feature type="signal peptide" evidence="10">
    <location>
        <begin position="1"/>
        <end position="23"/>
    </location>
</feature>
<keyword evidence="10" id="KW-0732">Signal</keyword>
<dbReference type="EC" id="2.7.13.3" evidence="2"/>
<keyword evidence="4" id="KW-0808">Transferase</keyword>
<keyword evidence="15" id="KW-1185">Reference proteome</keyword>